<dbReference type="EMBL" id="JAGWCR010000007">
    <property type="protein sequence ID" value="MBS3649980.1"/>
    <property type="molecule type" value="Genomic_DNA"/>
</dbReference>
<evidence type="ECO:0000313" key="2">
    <source>
        <dbReference type="Proteomes" id="UP000680348"/>
    </source>
</evidence>
<comment type="caution">
    <text evidence="1">The sequence shown here is derived from an EMBL/GenBank/DDBJ whole genome shotgun (WGS) entry which is preliminary data.</text>
</comment>
<evidence type="ECO:0000313" key="1">
    <source>
        <dbReference type="EMBL" id="MBS3649980.1"/>
    </source>
</evidence>
<dbReference type="RefSeq" id="WP_188255522.1">
    <property type="nucleotide sequence ID" value="NZ_JABVCF010000007.1"/>
</dbReference>
<dbReference type="AlphaFoldDB" id="A0A942E3M0"/>
<name>A0A942E3M0_9HYPH</name>
<reference evidence="1" key="1">
    <citation type="submission" date="2021-04" db="EMBL/GenBank/DDBJ databases">
        <title>Pseudaminobacter soli sp. nov., isolated from paddy soil contaminated by heavy metals.</title>
        <authorList>
            <person name="Zhang K."/>
        </authorList>
    </citation>
    <scope>NUCLEOTIDE SEQUENCE</scope>
    <source>
        <strain evidence="1">19-2017</strain>
    </source>
</reference>
<keyword evidence="2" id="KW-1185">Reference proteome</keyword>
<sequence length="72" mass="8502">MHDLSASHRIFLNDPSFEVRDDAKMQLVERRAVFEAVSYLRDQGFAPEEVERCLVRFFYVDLDLLNEALTEH</sequence>
<accession>A0A942E3M0</accession>
<proteinExistence type="predicted"/>
<dbReference type="Proteomes" id="UP000680348">
    <property type="component" value="Unassembled WGS sequence"/>
</dbReference>
<gene>
    <name evidence="1" type="ORF">KEU06_15305</name>
</gene>
<protein>
    <submittedName>
        <fullName evidence="1">Uncharacterized protein</fullName>
    </submittedName>
</protein>
<organism evidence="1 2">
    <name type="scientific">Pseudaminobacter soli</name>
    <name type="common">ex Zhang et al. 2022</name>
    <dbReference type="NCBI Taxonomy" id="2831468"/>
    <lineage>
        <taxon>Bacteria</taxon>
        <taxon>Pseudomonadati</taxon>
        <taxon>Pseudomonadota</taxon>
        <taxon>Alphaproteobacteria</taxon>
        <taxon>Hyphomicrobiales</taxon>
        <taxon>Phyllobacteriaceae</taxon>
        <taxon>Pseudaminobacter</taxon>
    </lineage>
</organism>